<feature type="compositionally biased region" description="Basic and acidic residues" evidence="1">
    <location>
        <begin position="12"/>
        <end position="27"/>
    </location>
</feature>
<dbReference type="EMBL" id="RCMV01001885">
    <property type="protein sequence ID" value="KAG3205911.1"/>
    <property type="molecule type" value="Genomic_DNA"/>
</dbReference>
<evidence type="ECO:0000313" key="2">
    <source>
        <dbReference type="EMBL" id="KAG2852993.1"/>
    </source>
</evidence>
<comment type="caution">
    <text evidence="5">The sequence shown here is derived from an EMBL/GenBank/DDBJ whole genome shotgun (WGS) entry which is preliminary data.</text>
</comment>
<dbReference type="Proteomes" id="UP000735874">
    <property type="component" value="Unassembled WGS sequence"/>
</dbReference>
<reference evidence="5" key="1">
    <citation type="submission" date="2018-10" db="EMBL/GenBank/DDBJ databases">
        <title>Effector identification in a new, highly contiguous assembly of the strawberry crown rot pathogen Phytophthora cactorum.</title>
        <authorList>
            <person name="Armitage A.D."/>
            <person name="Nellist C.F."/>
            <person name="Bates H."/>
            <person name="Vickerstaff R.J."/>
            <person name="Harrison R.J."/>
        </authorList>
    </citation>
    <scope>NUCLEOTIDE SEQUENCE</scope>
    <source>
        <strain evidence="2">15-7</strain>
        <strain evidence="4">4032</strain>
        <strain evidence="3">4040</strain>
        <strain evidence="5">P415</strain>
        <strain evidence="6">P421</strain>
    </source>
</reference>
<dbReference type="EMBL" id="RCMG01000505">
    <property type="protein sequence ID" value="KAG2852993.1"/>
    <property type="molecule type" value="Genomic_DNA"/>
</dbReference>
<dbReference type="Proteomes" id="UP000760860">
    <property type="component" value="Unassembled WGS sequence"/>
</dbReference>
<evidence type="ECO:0000313" key="7">
    <source>
        <dbReference type="Proteomes" id="UP000697107"/>
    </source>
</evidence>
<feature type="compositionally biased region" description="Polar residues" evidence="1">
    <location>
        <begin position="34"/>
        <end position="44"/>
    </location>
</feature>
<evidence type="ECO:0000313" key="4">
    <source>
        <dbReference type="EMBL" id="KAG2937879.1"/>
    </source>
</evidence>
<feature type="compositionally biased region" description="Basic and acidic residues" evidence="1">
    <location>
        <begin position="87"/>
        <end position="100"/>
    </location>
</feature>
<feature type="compositionally biased region" description="Basic residues" evidence="1">
    <location>
        <begin position="136"/>
        <end position="146"/>
    </location>
</feature>
<dbReference type="EMBL" id="RCMI01000071">
    <property type="protein sequence ID" value="KAG2937879.1"/>
    <property type="molecule type" value="Genomic_DNA"/>
</dbReference>
<evidence type="ECO:0000313" key="6">
    <source>
        <dbReference type="EMBL" id="KAG3205911.1"/>
    </source>
</evidence>
<organism evidence="5 7">
    <name type="scientific">Phytophthora cactorum</name>
    <dbReference type="NCBI Taxonomy" id="29920"/>
    <lineage>
        <taxon>Eukaryota</taxon>
        <taxon>Sar</taxon>
        <taxon>Stramenopiles</taxon>
        <taxon>Oomycota</taxon>
        <taxon>Peronosporomycetes</taxon>
        <taxon>Peronosporales</taxon>
        <taxon>Peronosporaceae</taxon>
        <taxon>Phytophthora</taxon>
    </lineage>
</organism>
<protein>
    <submittedName>
        <fullName evidence="5">Uncharacterized protein</fullName>
    </submittedName>
</protein>
<evidence type="ECO:0000313" key="3">
    <source>
        <dbReference type="EMBL" id="KAG2926183.1"/>
    </source>
</evidence>
<dbReference type="Proteomes" id="UP000774804">
    <property type="component" value="Unassembled WGS sequence"/>
</dbReference>
<dbReference type="Proteomes" id="UP000697107">
    <property type="component" value="Unassembled WGS sequence"/>
</dbReference>
<dbReference type="AlphaFoldDB" id="A0A8T1FMI5"/>
<dbReference type="EMBL" id="RCML01000520">
    <property type="protein sequence ID" value="KAG2974739.1"/>
    <property type="molecule type" value="Genomic_DNA"/>
</dbReference>
<proteinExistence type="predicted"/>
<dbReference type="Proteomes" id="UP000736787">
    <property type="component" value="Unassembled WGS sequence"/>
</dbReference>
<gene>
    <name evidence="2" type="ORF">PC113_g14538</name>
    <name evidence="4" type="ORF">PC115_g3993</name>
    <name evidence="3" type="ORF">PC117_g14959</name>
    <name evidence="5" type="ORF">PC118_g14359</name>
    <name evidence="6" type="ORF">PC129_g21937</name>
</gene>
<accession>A0A8T1FMI5</accession>
<evidence type="ECO:0000313" key="5">
    <source>
        <dbReference type="EMBL" id="KAG2974739.1"/>
    </source>
</evidence>
<sequence length="152" mass="16737">MVRVPGSLGDSGFHRESEDDVQVKIEPGEEASSEVGSMTTQLNEARSADRRSAGRNSVDGREADPDLDLEEKPLYPPQGPPETPADPDLRRDPLTKEGKVKAKRYAFADSPIKPTSYLKSSPLVAKTDMKNDTTKTTRKKMNPKKRATLDPD</sequence>
<dbReference type="VEuPathDB" id="FungiDB:PC110_g23044"/>
<feature type="compositionally biased region" description="Pro residues" evidence="1">
    <location>
        <begin position="74"/>
        <end position="84"/>
    </location>
</feature>
<feature type="compositionally biased region" description="Basic and acidic residues" evidence="1">
    <location>
        <begin position="46"/>
        <end position="64"/>
    </location>
</feature>
<feature type="region of interest" description="Disordered" evidence="1">
    <location>
        <begin position="1"/>
        <end position="152"/>
    </location>
</feature>
<name>A0A8T1FMI5_9STRA</name>
<evidence type="ECO:0000256" key="1">
    <source>
        <dbReference type="SAM" id="MobiDB-lite"/>
    </source>
</evidence>
<dbReference type="EMBL" id="RCMK01000483">
    <property type="protein sequence ID" value="KAG2926183.1"/>
    <property type="molecule type" value="Genomic_DNA"/>
</dbReference>